<protein>
    <recommendedName>
        <fullName evidence="4">WW domain-containing protein</fullName>
    </recommendedName>
</protein>
<evidence type="ECO:0008006" key="4">
    <source>
        <dbReference type="Google" id="ProtNLM"/>
    </source>
</evidence>
<evidence type="ECO:0000256" key="1">
    <source>
        <dbReference type="SAM" id="MobiDB-lite"/>
    </source>
</evidence>
<accession>A0A0N1HD60</accession>
<reference evidence="2 3" key="1">
    <citation type="submission" date="2015-06" db="EMBL/GenBank/DDBJ databases">
        <title>Draft genome of the ant-associated black yeast Phialophora attae CBS 131958.</title>
        <authorList>
            <person name="Moreno L.F."/>
            <person name="Stielow B.J."/>
            <person name="de Hoog S."/>
            <person name="Vicente V.A."/>
            <person name="Weiss V.A."/>
            <person name="de Vries M."/>
            <person name="Cruz L.M."/>
            <person name="Souza E.M."/>
        </authorList>
    </citation>
    <scope>NUCLEOTIDE SEQUENCE [LARGE SCALE GENOMIC DNA]</scope>
    <source>
        <strain evidence="2 3">CBS 131958</strain>
    </source>
</reference>
<feature type="compositionally biased region" description="Basic and acidic residues" evidence="1">
    <location>
        <begin position="152"/>
        <end position="167"/>
    </location>
</feature>
<feature type="compositionally biased region" description="Basic and acidic residues" evidence="1">
    <location>
        <begin position="50"/>
        <end position="66"/>
    </location>
</feature>
<organism evidence="2 3">
    <name type="scientific">Cyphellophora attinorum</name>
    <dbReference type="NCBI Taxonomy" id="1664694"/>
    <lineage>
        <taxon>Eukaryota</taxon>
        <taxon>Fungi</taxon>
        <taxon>Dikarya</taxon>
        <taxon>Ascomycota</taxon>
        <taxon>Pezizomycotina</taxon>
        <taxon>Eurotiomycetes</taxon>
        <taxon>Chaetothyriomycetidae</taxon>
        <taxon>Chaetothyriales</taxon>
        <taxon>Cyphellophoraceae</taxon>
        <taxon>Cyphellophora</taxon>
    </lineage>
</organism>
<keyword evidence="3" id="KW-1185">Reference proteome</keyword>
<dbReference type="OrthoDB" id="2367685at2759"/>
<feature type="compositionally biased region" description="Basic and acidic residues" evidence="1">
    <location>
        <begin position="174"/>
        <end position="190"/>
    </location>
</feature>
<evidence type="ECO:0000313" key="3">
    <source>
        <dbReference type="Proteomes" id="UP000038010"/>
    </source>
</evidence>
<evidence type="ECO:0000313" key="2">
    <source>
        <dbReference type="EMBL" id="KPI42162.1"/>
    </source>
</evidence>
<dbReference type="Proteomes" id="UP000038010">
    <property type="component" value="Unassembled WGS sequence"/>
</dbReference>
<dbReference type="STRING" id="1664694.A0A0N1HD60"/>
<proteinExistence type="predicted"/>
<dbReference type="GeneID" id="28737529"/>
<feature type="compositionally biased region" description="Low complexity" evidence="1">
    <location>
        <begin position="21"/>
        <end position="32"/>
    </location>
</feature>
<dbReference type="EMBL" id="LFJN01000008">
    <property type="protein sequence ID" value="KPI42162.1"/>
    <property type="molecule type" value="Genomic_DNA"/>
</dbReference>
<sequence length="303" mass="33139">MSSKDTNQPDAPPSYAIATGSSTTSTQPQPSSHNDTSHLGVPAAPRASRKSMEDEHQFFVDTKADPPRSIWVHPMDDEETWNSLSSEEKERLQAAEAEMKHPSHEIPPYQHDSKDPIGGDEKSSHHHNNNNEQYPSELPARPGAHSQPSHTGHHDSNKKPSLGERLKTKVTGLTKEEREAERRQQAEQERQYYEAHARFRAAMHKAQVTGQPQWFAKDKNGQDVYVEPPQMGYGGGGYGRPGYGGYGGAGYGYSPYGPSMYSTPNGRYIRPQYGYGRPGYGGGLALPVAGGLLGGALLGGLLF</sequence>
<feature type="compositionally biased region" description="Basic and acidic residues" evidence="1">
    <location>
        <begin position="111"/>
        <end position="123"/>
    </location>
</feature>
<comment type="caution">
    <text evidence="2">The sequence shown here is derived from an EMBL/GenBank/DDBJ whole genome shotgun (WGS) entry which is preliminary data.</text>
</comment>
<dbReference type="AlphaFoldDB" id="A0A0N1HD60"/>
<feature type="compositionally biased region" description="Basic and acidic residues" evidence="1">
    <location>
        <begin position="86"/>
        <end position="104"/>
    </location>
</feature>
<dbReference type="VEuPathDB" id="FungiDB:AB675_5438"/>
<gene>
    <name evidence="2" type="ORF">AB675_5438</name>
</gene>
<name>A0A0N1HD60_9EURO</name>
<dbReference type="RefSeq" id="XP_018002125.1">
    <property type="nucleotide sequence ID" value="XM_018145649.1"/>
</dbReference>
<feature type="region of interest" description="Disordered" evidence="1">
    <location>
        <begin position="1"/>
        <end position="190"/>
    </location>
</feature>